<dbReference type="RefSeq" id="XP_045580173.1">
    <property type="nucleotide sequence ID" value="XM_045724217.1"/>
</dbReference>
<dbReference type="Pfam" id="PF00213">
    <property type="entry name" value="OSCP"/>
    <property type="match status" value="1"/>
</dbReference>
<evidence type="ECO:0000256" key="1">
    <source>
        <dbReference type="ARBA" id="ARBA00004370"/>
    </source>
</evidence>
<dbReference type="GeneID" id="106612246"/>
<keyword evidence="6" id="KW-0066">ATP synthesis</keyword>
<dbReference type="PRINTS" id="PR00125">
    <property type="entry name" value="ATPASEDELTA"/>
</dbReference>
<keyword evidence="7" id="KW-1185">Reference proteome</keyword>
<organism evidence="7 8">
    <name type="scientific">Salmo salar</name>
    <name type="common">Atlantic salmon</name>
    <dbReference type="NCBI Taxonomy" id="8030"/>
    <lineage>
        <taxon>Eukaryota</taxon>
        <taxon>Metazoa</taxon>
        <taxon>Chordata</taxon>
        <taxon>Craniata</taxon>
        <taxon>Vertebrata</taxon>
        <taxon>Euteleostomi</taxon>
        <taxon>Actinopterygii</taxon>
        <taxon>Neopterygii</taxon>
        <taxon>Teleostei</taxon>
        <taxon>Protacanthopterygii</taxon>
        <taxon>Salmoniformes</taxon>
        <taxon>Salmonidae</taxon>
        <taxon>Salmoninae</taxon>
        <taxon>Salmo</taxon>
    </lineage>
</organism>
<gene>
    <name evidence="8" type="primary">LOC106612246</name>
</gene>
<dbReference type="PANTHER" id="PTHR11910">
    <property type="entry name" value="ATP SYNTHASE DELTA CHAIN"/>
    <property type="match status" value="1"/>
</dbReference>
<keyword evidence="5" id="KW-0472">Membrane</keyword>
<evidence type="ECO:0000256" key="6">
    <source>
        <dbReference type="ARBA" id="ARBA00023310"/>
    </source>
</evidence>
<proteinExistence type="predicted"/>
<keyword evidence="3" id="KW-0375">Hydrogen ion transport</keyword>
<accession>A0ABM3FA27</accession>
<keyword evidence="2" id="KW-0813">Transport</keyword>
<name>A0ABM3FA27_SALSA</name>
<dbReference type="InterPro" id="IPR000711">
    <property type="entry name" value="ATPase_OSCP/dsu"/>
</dbReference>
<evidence type="ECO:0000256" key="2">
    <source>
        <dbReference type="ARBA" id="ARBA00022448"/>
    </source>
</evidence>
<evidence type="ECO:0000313" key="7">
    <source>
        <dbReference type="Proteomes" id="UP001652741"/>
    </source>
</evidence>
<evidence type="ECO:0000313" key="8">
    <source>
        <dbReference type="RefSeq" id="XP_045580173.1"/>
    </source>
</evidence>
<evidence type="ECO:0000256" key="3">
    <source>
        <dbReference type="ARBA" id="ARBA00022781"/>
    </source>
</evidence>
<sequence length="119" mass="13550">MADNDRLTLISDIISAFSKMMSAHREEVLCTVSTTQPLDAANLKDLRVALNGFLAKGEMLKLETKSDPSILGGMTVSIRDKYVYMSTETKIQKLTKISRENWHGLCHKWHPFPHVVHYF</sequence>
<evidence type="ECO:0000256" key="4">
    <source>
        <dbReference type="ARBA" id="ARBA00023065"/>
    </source>
</evidence>
<reference evidence="8" key="1">
    <citation type="submission" date="2025-08" db="UniProtKB">
        <authorList>
            <consortium name="RefSeq"/>
        </authorList>
    </citation>
    <scope>IDENTIFICATION</scope>
</reference>
<comment type="subcellular location">
    <subcellularLocation>
        <location evidence="1">Membrane</location>
    </subcellularLocation>
</comment>
<keyword evidence="4" id="KW-0406">Ion transport</keyword>
<evidence type="ECO:0000256" key="5">
    <source>
        <dbReference type="ARBA" id="ARBA00023136"/>
    </source>
</evidence>
<dbReference type="Proteomes" id="UP001652741">
    <property type="component" value="Chromosome ssa09"/>
</dbReference>
<protein>
    <submittedName>
        <fullName evidence="8">ATP synthase subunit O, mitochondrial</fullName>
    </submittedName>
</protein>